<evidence type="ECO:0000313" key="3">
    <source>
        <dbReference type="Proteomes" id="UP000094389"/>
    </source>
</evidence>
<accession>A0A1E4RZC2</accession>
<name>A0A1E4RZC2_CYBJN</name>
<sequence>MAHGHGPQPLKHEPAFDLFYRYRQTQSDRFRVTPKNLAPILVLMIGIPSALTWVAYNSQGKWFRFEKRRTTPAFEREYKP</sequence>
<dbReference type="AlphaFoldDB" id="A0A1E4RZC2"/>
<dbReference type="RefSeq" id="XP_020069633.1">
    <property type="nucleotide sequence ID" value="XM_020215406.1"/>
</dbReference>
<dbReference type="OrthoDB" id="15108at2759"/>
<keyword evidence="1" id="KW-0472">Membrane</keyword>
<dbReference type="Proteomes" id="UP000094389">
    <property type="component" value="Unassembled WGS sequence"/>
</dbReference>
<evidence type="ECO:0000313" key="2">
    <source>
        <dbReference type="EMBL" id="ODV72594.1"/>
    </source>
</evidence>
<keyword evidence="3" id="KW-1185">Reference proteome</keyword>
<proteinExistence type="predicted"/>
<evidence type="ECO:0008006" key="4">
    <source>
        <dbReference type="Google" id="ProtNLM"/>
    </source>
</evidence>
<feature type="transmembrane region" description="Helical" evidence="1">
    <location>
        <begin position="37"/>
        <end position="56"/>
    </location>
</feature>
<keyword evidence="1" id="KW-0812">Transmembrane</keyword>
<gene>
    <name evidence="2" type="ORF">CYBJADRAFT_168514</name>
</gene>
<organism evidence="2 3">
    <name type="scientific">Cyberlindnera jadinii (strain ATCC 18201 / CBS 1600 / BCRC 20928 / JCM 3617 / NBRC 0987 / NRRL Y-1542)</name>
    <name type="common">Torula yeast</name>
    <name type="synonym">Candida utilis</name>
    <dbReference type="NCBI Taxonomy" id="983966"/>
    <lineage>
        <taxon>Eukaryota</taxon>
        <taxon>Fungi</taxon>
        <taxon>Dikarya</taxon>
        <taxon>Ascomycota</taxon>
        <taxon>Saccharomycotina</taxon>
        <taxon>Saccharomycetes</taxon>
        <taxon>Phaffomycetales</taxon>
        <taxon>Phaffomycetaceae</taxon>
        <taxon>Cyberlindnera</taxon>
    </lineage>
</organism>
<dbReference type="EMBL" id="KV453934">
    <property type="protein sequence ID" value="ODV72594.1"/>
    <property type="molecule type" value="Genomic_DNA"/>
</dbReference>
<reference evidence="2 3" key="1">
    <citation type="journal article" date="2016" name="Proc. Natl. Acad. Sci. U.S.A.">
        <title>Comparative genomics of biotechnologically important yeasts.</title>
        <authorList>
            <person name="Riley R."/>
            <person name="Haridas S."/>
            <person name="Wolfe K.H."/>
            <person name="Lopes M.R."/>
            <person name="Hittinger C.T."/>
            <person name="Goeker M."/>
            <person name="Salamov A.A."/>
            <person name="Wisecaver J.H."/>
            <person name="Long T.M."/>
            <person name="Calvey C.H."/>
            <person name="Aerts A.L."/>
            <person name="Barry K.W."/>
            <person name="Choi C."/>
            <person name="Clum A."/>
            <person name="Coughlan A.Y."/>
            <person name="Deshpande S."/>
            <person name="Douglass A.P."/>
            <person name="Hanson S.J."/>
            <person name="Klenk H.-P."/>
            <person name="LaButti K.M."/>
            <person name="Lapidus A."/>
            <person name="Lindquist E.A."/>
            <person name="Lipzen A.M."/>
            <person name="Meier-Kolthoff J.P."/>
            <person name="Ohm R.A."/>
            <person name="Otillar R.P."/>
            <person name="Pangilinan J.L."/>
            <person name="Peng Y."/>
            <person name="Rokas A."/>
            <person name="Rosa C.A."/>
            <person name="Scheuner C."/>
            <person name="Sibirny A.A."/>
            <person name="Slot J.C."/>
            <person name="Stielow J.B."/>
            <person name="Sun H."/>
            <person name="Kurtzman C.P."/>
            <person name="Blackwell M."/>
            <person name="Grigoriev I.V."/>
            <person name="Jeffries T.W."/>
        </authorList>
    </citation>
    <scope>NUCLEOTIDE SEQUENCE [LARGE SCALE GENOMIC DNA]</scope>
    <source>
        <strain evidence="3">ATCC 18201 / CBS 1600 / BCRC 20928 / JCM 3617 / NBRC 0987 / NRRL Y-1542</strain>
    </source>
</reference>
<keyword evidence="1" id="KW-1133">Transmembrane helix</keyword>
<protein>
    <recommendedName>
        <fullName evidence="4">NADH-ubiquinone oxidoreductase B15 subunit</fullName>
    </recommendedName>
</protein>
<evidence type="ECO:0000256" key="1">
    <source>
        <dbReference type="SAM" id="Phobius"/>
    </source>
</evidence>
<dbReference type="GeneID" id="30989802"/>